<dbReference type="InterPro" id="IPR056798">
    <property type="entry name" value="ADH_Fe_C"/>
</dbReference>
<evidence type="ECO:0000256" key="3">
    <source>
        <dbReference type="ARBA" id="ARBA00023002"/>
    </source>
</evidence>
<dbReference type="FunFam" id="3.40.50.1970:FF:000003">
    <property type="entry name" value="Alcohol dehydrogenase, iron-containing"/>
    <property type="match status" value="1"/>
</dbReference>
<name>I2Q2K9_9BACT</name>
<keyword evidence="3" id="KW-0560">Oxidoreductase</keyword>
<dbReference type="InterPro" id="IPR018211">
    <property type="entry name" value="ADH_Fe_CS"/>
</dbReference>
<sequence>MSTVTAFQLADILYTGAGALGKTPEALKAAGLKKPLIVTDKGIVKVGLAKQLEDVLAAAGVAYALYDGTVPNPTDDNVGEAFALYGKEGCDCLIGLGGGSSMDTAKGCGVLATSGGTIDAYRGMGLLKAPLPYFIAIPTTAGTGSESTCAAVITNTKGDHHWKMVLLDGRLLPNAAVIDPLLMTGLPPFITAATGMDAMTHAIEAYISVAAMEYTDALALGAIKLIFKYLRRAVANGNDIEAREKMAYAQTMAGIAFSNAGLGLVHSLAHPLSAFYGISHGDANALILPRVLDYNKIACREKMAEIAKAAGLTDLGPYPEDTAVEAIRRLSADVRIPGSITEAAARIGAKIDPKDIGPMSKDALNEVSTPTNPRVPTLADIEALYNLCW</sequence>
<dbReference type="PROSITE" id="PS00913">
    <property type="entry name" value="ADH_IRON_1"/>
    <property type="match status" value="1"/>
</dbReference>
<accession>I2Q2K9</accession>
<dbReference type="PANTHER" id="PTHR11496:SF102">
    <property type="entry name" value="ALCOHOL DEHYDROGENASE 4"/>
    <property type="match status" value="1"/>
</dbReference>
<protein>
    <submittedName>
        <fullName evidence="7">Alcohol dehydrogenase, class IV</fullName>
    </submittedName>
</protein>
<dbReference type="PANTHER" id="PTHR11496">
    <property type="entry name" value="ALCOHOL DEHYDROGENASE"/>
    <property type="match status" value="1"/>
</dbReference>
<dbReference type="GO" id="GO:0046872">
    <property type="term" value="F:metal ion binding"/>
    <property type="evidence" value="ECO:0007669"/>
    <property type="project" value="InterPro"/>
</dbReference>
<dbReference type="InterPro" id="IPR039697">
    <property type="entry name" value="Alcohol_dehydrogenase_Fe"/>
</dbReference>
<gene>
    <name evidence="7" type="ORF">DesU5LDRAFT_2350</name>
</gene>
<dbReference type="OrthoDB" id="9778433at2"/>
<comment type="similarity">
    <text evidence="2">Belongs to the iron-containing alcohol dehydrogenase family.</text>
</comment>
<evidence type="ECO:0000256" key="1">
    <source>
        <dbReference type="ARBA" id="ARBA00001962"/>
    </source>
</evidence>
<dbReference type="STRING" id="596152.DesU5LDRAFT_2350"/>
<keyword evidence="4" id="KW-0520">NAD</keyword>
<dbReference type="InterPro" id="IPR001670">
    <property type="entry name" value="ADH_Fe/GldA"/>
</dbReference>
<dbReference type="eggNOG" id="COG1454">
    <property type="taxonomic scope" value="Bacteria"/>
</dbReference>
<dbReference type="AlphaFoldDB" id="I2Q2K9"/>
<evidence type="ECO:0000259" key="6">
    <source>
        <dbReference type="Pfam" id="PF25137"/>
    </source>
</evidence>
<dbReference type="Gene3D" id="3.40.50.1970">
    <property type="match status" value="1"/>
</dbReference>
<dbReference type="Pfam" id="PF00465">
    <property type="entry name" value="Fe-ADH"/>
    <property type="match status" value="1"/>
</dbReference>
<evidence type="ECO:0000256" key="4">
    <source>
        <dbReference type="ARBA" id="ARBA00023027"/>
    </source>
</evidence>
<dbReference type="FunFam" id="1.20.1090.10:FF:000001">
    <property type="entry name" value="Aldehyde-alcohol dehydrogenase"/>
    <property type="match status" value="1"/>
</dbReference>
<feature type="domain" description="Alcohol dehydrogenase iron-type/glycerol dehydrogenase GldA" evidence="5">
    <location>
        <begin position="13"/>
        <end position="180"/>
    </location>
</feature>
<comment type="cofactor">
    <cofactor evidence="1">
        <name>Fe cation</name>
        <dbReference type="ChEBI" id="CHEBI:24875"/>
    </cofactor>
</comment>
<evidence type="ECO:0000313" key="7">
    <source>
        <dbReference type="EMBL" id="EIG54015.1"/>
    </source>
</evidence>
<dbReference type="SUPFAM" id="SSF56796">
    <property type="entry name" value="Dehydroquinate synthase-like"/>
    <property type="match status" value="1"/>
</dbReference>
<reference evidence="7" key="1">
    <citation type="submission" date="2011-11" db="EMBL/GenBank/DDBJ databases">
        <title>Improved High-Quality Draft sequence of Desulfovibrio sp. U5L.</title>
        <authorList>
            <consortium name="US DOE Joint Genome Institute"/>
            <person name="Lucas S."/>
            <person name="Han J."/>
            <person name="Lapidus A."/>
            <person name="Cheng J.-F."/>
            <person name="Goodwin L."/>
            <person name="Pitluck S."/>
            <person name="Peters L."/>
            <person name="Ovchinnikova G."/>
            <person name="Held B."/>
            <person name="Detter J.C."/>
            <person name="Han C."/>
            <person name="Tapia R."/>
            <person name="Land M."/>
            <person name="Hauser L."/>
            <person name="Kyrpides N."/>
            <person name="Ivanova N."/>
            <person name="Pagani I."/>
            <person name="Gabster J."/>
            <person name="Walker C."/>
            <person name="Stolyar S."/>
            <person name="Stahl D."/>
            <person name="Arkin A."/>
            <person name="Dehal P."/>
            <person name="Hazen T."/>
            <person name="Woyke T."/>
        </authorList>
    </citation>
    <scope>NUCLEOTIDE SEQUENCE [LARGE SCALE GENOMIC DNA]</scope>
    <source>
        <strain evidence="7">U5L</strain>
    </source>
</reference>
<feature type="domain" description="Fe-containing alcohol dehydrogenase-like C-terminal" evidence="6">
    <location>
        <begin position="191"/>
        <end position="386"/>
    </location>
</feature>
<proteinExistence type="inferred from homology"/>
<dbReference type="HOGENOM" id="CLU_007207_0_0_7"/>
<evidence type="ECO:0000259" key="5">
    <source>
        <dbReference type="Pfam" id="PF00465"/>
    </source>
</evidence>
<dbReference type="EMBL" id="JH600068">
    <property type="protein sequence ID" value="EIG54015.1"/>
    <property type="molecule type" value="Genomic_DNA"/>
</dbReference>
<dbReference type="GO" id="GO:0004022">
    <property type="term" value="F:alcohol dehydrogenase (NAD+) activity"/>
    <property type="evidence" value="ECO:0007669"/>
    <property type="project" value="TreeGrafter"/>
</dbReference>
<organism evidence="7">
    <name type="scientific">Desulfovibrio sp. U5L</name>
    <dbReference type="NCBI Taxonomy" id="596152"/>
    <lineage>
        <taxon>Bacteria</taxon>
        <taxon>Pseudomonadati</taxon>
        <taxon>Thermodesulfobacteriota</taxon>
        <taxon>Desulfovibrionia</taxon>
        <taxon>Desulfovibrionales</taxon>
        <taxon>Desulfovibrionaceae</taxon>
        <taxon>Desulfovibrio</taxon>
    </lineage>
</organism>
<dbReference type="Gene3D" id="1.20.1090.10">
    <property type="entry name" value="Dehydroquinate synthase-like - alpha domain"/>
    <property type="match status" value="1"/>
</dbReference>
<dbReference type="Pfam" id="PF25137">
    <property type="entry name" value="ADH_Fe_C"/>
    <property type="match status" value="1"/>
</dbReference>
<evidence type="ECO:0000256" key="2">
    <source>
        <dbReference type="ARBA" id="ARBA00007358"/>
    </source>
</evidence>
<dbReference type="PROSITE" id="PS00060">
    <property type="entry name" value="ADH_IRON_2"/>
    <property type="match status" value="1"/>
</dbReference>